<dbReference type="InterPro" id="IPR005545">
    <property type="entry name" value="YCII"/>
</dbReference>
<dbReference type="RefSeq" id="WP_133994950.1">
    <property type="nucleotide sequence ID" value="NZ_SODV01000001.1"/>
</dbReference>
<dbReference type="SUPFAM" id="SSF54909">
    <property type="entry name" value="Dimeric alpha+beta barrel"/>
    <property type="match status" value="1"/>
</dbReference>
<name>A0A4R8DV87_9BACT</name>
<evidence type="ECO:0000259" key="2">
    <source>
        <dbReference type="Pfam" id="PF03795"/>
    </source>
</evidence>
<reference evidence="3 4" key="1">
    <citation type="submission" date="2019-03" db="EMBL/GenBank/DDBJ databases">
        <title>Genomic Encyclopedia of Type Strains, Phase IV (KMG-IV): sequencing the most valuable type-strain genomes for metagenomic binning, comparative biology and taxonomic classification.</title>
        <authorList>
            <person name="Goeker M."/>
        </authorList>
    </citation>
    <scope>NUCLEOTIDE SEQUENCE [LARGE SCALE GENOMIC DNA]</scope>
    <source>
        <strain evidence="3 4">DSM 100059</strain>
    </source>
</reference>
<evidence type="ECO:0000313" key="3">
    <source>
        <dbReference type="EMBL" id="TDX02332.1"/>
    </source>
</evidence>
<comment type="similarity">
    <text evidence="1">Belongs to the YciI family.</text>
</comment>
<dbReference type="OrthoDB" id="7782105at2"/>
<evidence type="ECO:0000256" key="1">
    <source>
        <dbReference type="ARBA" id="ARBA00007689"/>
    </source>
</evidence>
<evidence type="ECO:0000313" key="4">
    <source>
        <dbReference type="Proteomes" id="UP000294498"/>
    </source>
</evidence>
<gene>
    <name evidence="3" type="ORF">EDB95_3390</name>
</gene>
<dbReference type="PANTHER" id="PTHR35174">
    <property type="entry name" value="BLL7171 PROTEIN-RELATED"/>
    <property type="match status" value="1"/>
</dbReference>
<dbReference type="Gene3D" id="3.30.70.1060">
    <property type="entry name" value="Dimeric alpha+beta barrel"/>
    <property type="match status" value="1"/>
</dbReference>
<feature type="domain" description="YCII-related" evidence="2">
    <location>
        <begin position="15"/>
        <end position="109"/>
    </location>
</feature>
<dbReference type="AlphaFoldDB" id="A0A4R8DV87"/>
<dbReference type="PANTHER" id="PTHR35174:SF1">
    <property type="entry name" value="BLL0086 PROTEIN"/>
    <property type="match status" value="1"/>
</dbReference>
<dbReference type="Proteomes" id="UP000294498">
    <property type="component" value="Unassembled WGS sequence"/>
</dbReference>
<proteinExistence type="inferred from homology"/>
<dbReference type="InterPro" id="IPR011008">
    <property type="entry name" value="Dimeric_a/b-barrel"/>
</dbReference>
<dbReference type="Pfam" id="PF03795">
    <property type="entry name" value="YCII"/>
    <property type="match status" value="1"/>
</dbReference>
<protein>
    <recommendedName>
        <fullName evidence="2">YCII-related domain-containing protein</fullName>
    </recommendedName>
</protein>
<accession>A0A4R8DV87</accession>
<keyword evidence="4" id="KW-1185">Reference proteome</keyword>
<dbReference type="EMBL" id="SODV01000001">
    <property type="protein sequence ID" value="TDX02332.1"/>
    <property type="molecule type" value="Genomic_DNA"/>
</dbReference>
<organism evidence="3 4">
    <name type="scientific">Dinghuibacter silviterrae</name>
    <dbReference type="NCBI Taxonomy" id="1539049"/>
    <lineage>
        <taxon>Bacteria</taxon>
        <taxon>Pseudomonadati</taxon>
        <taxon>Bacteroidota</taxon>
        <taxon>Chitinophagia</taxon>
        <taxon>Chitinophagales</taxon>
        <taxon>Chitinophagaceae</taxon>
        <taxon>Dinghuibacter</taxon>
    </lineage>
</organism>
<comment type="caution">
    <text evidence="3">The sequence shown here is derived from an EMBL/GenBank/DDBJ whole genome shotgun (WGS) entry which is preliminary data.</text>
</comment>
<sequence length="116" mass="12639">MKEYALIFHLNDPAMAKPSPQQIQERMNWLAGIVAAGKLANKGNTLSVTEARTVKAGDVVTDGPFTEIKEFIGGYIVVKTETLDEAVQLAKASPLLKVGGSVEVREVMQVYVHQQL</sequence>